<evidence type="ECO:0000256" key="4">
    <source>
        <dbReference type="ARBA" id="ARBA00022989"/>
    </source>
</evidence>
<evidence type="ECO:0000256" key="2">
    <source>
        <dbReference type="ARBA" id="ARBA00022448"/>
    </source>
</evidence>
<evidence type="ECO:0000313" key="8">
    <source>
        <dbReference type="Proteomes" id="UP000575241"/>
    </source>
</evidence>
<dbReference type="InterPro" id="IPR036259">
    <property type="entry name" value="MFS_trans_sf"/>
</dbReference>
<feature type="transmembrane region" description="Helical" evidence="6">
    <location>
        <begin position="259"/>
        <end position="279"/>
    </location>
</feature>
<dbReference type="InterPro" id="IPR004752">
    <property type="entry name" value="AmpG_permease/AT-1"/>
</dbReference>
<feature type="transmembrane region" description="Helical" evidence="6">
    <location>
        <begin position="184"/>
        <end position="203"/>
    </location>
</feature>
<proteinExistence type="predicted"/>
<dbReference type="Proteomes" id="UP000575241">
    <property type="component" value="Unassembled WGS sequence"/>
</dbReference>
<dbReference type="PANTHER" id="PTHR12778:SF10">
    <property type="entry name" value="MAJOR FACILITATOR SUPERFAMILY DOMAIN-CONTAINING PROTEIN 3"/>
    <property type="match status" value="1"/>
</dbReference>
<keyword evidence="4 6" id="KW-1133">Transmembrane helix</keyword>
<feature type="transmembrane region" description="Helical" evidence="6">
    <location>
        <begin position="51"/>
        <end position="70"/>
    </location>
</feature>
<evidence type="ECO:0000256" key="5">
    <source>
        <dbReference type="ARBA" id="ARBA00023136"/>
    </source>
</evidence>
<feature type="transmembrane region" description="Helical" evidence="6">
    <location>
        <begin position="481"/>
        <end position="501"/>
    </location>
</feature>
<evidence type="ECO:0000256" key="6">
    <source>
        <dbReference type="SAM" id="Phobius"/>
    </source>
</evidence>
<reference evidence="7 8" key="1">
    <citation type="submission" date="2020-08" db="EMBL/GenBank/DDBJ databases">
        <title>Functional genomics of gut bacteria from endangered species of beetles.</title>
        <authorList>
            <person name="Carlos-Shanley C."/>
        </authorList>
    </citation>
    <scope>NUCLEOTIDE SEQUENCE [LARGE SCALE GENOMIC DNA]</scope>
    <source>
        <strain evidence="7 8">S00224</strain>
    </source>
</reference>
<accession>A0A7W7NTP7</accession>
<feature type="transmembrane region" description="Helical" evidence="6">
    <location>
        <begin position="426"/>
        <end position="443"/>
    </location>
</feature>
<dbReference type="RefSeq" id="WP_311768495.1">
    <property type="nucleotide sequence ID" value="NZ_JACHLN010000003.1"/>
</dbReference>
<dbReference type="GO" id="GO:0016020">
    <property type="term" value="C:membrane"/>
    <property type="evidence" value="ECO:0007669"/>
    <property type="project" value="UniProtKB-SubCell"/>
</dbReference>
<feature type="transmembrane region" description="Helical" evidence="6">
    <location>
        <begin position="300"/>
        <end position="318"/>
    </location>
</feature>
<feature type="transmembrane region" description="Helical" evidence="6">
    <location>
        <begin position="118"/>
        <end position="140"/>
    </location>
</feature>
<feature type="transmembrane region" description="Helical" evidence="6">
    <location>
        <begin position="91"/>
        <end position="112"/>
    </location>
</feature>
<keyword evidence="3 6" id="KW-0812">Transmembrane</keyword>
<comment type="subcellular location">
    <subcellularLocation>
        <location evidence="1">Membrane</location>
        <topology evidence="1">Multi-pass membrane protein</topology>
    </subcellularLocation>
</comment>
<dbReference type="Gene3D" id="1.20.1250.20">
    <property type="entry name" value="MFS general substrate transporter like domains"/>
    <property type="match status" value="1"/>
</dbReference>
<sequence length="516" mass="54804">MTEAPSPAAAAVRPGWGRMGLYLLLGFAAGLPFYLFSATLSLRLARHGVDIVIIGFFAWVSLMSTIKFAWAPLLEKYDVPGFGRFFGKRRGWIMLSQLAIFASTVGMAFTASDTNLPLTALFAVLLAFWTSTLEIAADGWRVELAPNAEEQGPLVAANQWGYRASMVIASGGAIFMAAKFDWTIAYLSVAVLAFVPFPILAAMRPEAEGGGGRSVALVTGILASLAAMVASVLVVGALGWALLSAIGSGGIRNPGVVSYWVFAICLLPFIILGTAVPWLKKLPWDAPLRRSAAVGPYVDVAWRYGIVVIPILLFISVYRTGDVMANALSHPMFNHLGYGLEQISVADGFVALIAGMLGVTMGGILAAKAPMGWALVIGAVMSALSNWIFAWLAYQSPGGPVWFSLFGVQVTAGDFDLYLAMAIDQFGHGFEGAVFVVYLSLLVNPRFPSAQYALFSGLAFLIPRLLAGLSGVFQKAIGYDGFFIMAGAMSLGALVFLPFIVKAKPRPDDTPEGAAA</sequence>
<dbReference type="PANTHER" id="PTHR12778">
    <property type="entry name" value="SOLUTE CARRIER FAMILY 33 ACETYL-COA TRANSPORTER -RELATED"/>
    <property type="match status" value="1"/>
</dbReference>
<protein>
    <submittedName>
        <fullName evidence="7">PAT family beta-lactamase induction signal transducer AmpG</fullName>
    </submittedName>
</protein>
<feature type="transmembrane region" description="Helical" evidence="6">
    <location>
        <begin position="21"/>
        <end position="45"/>
    </location>
</feature>
<feature type="transmembrane region" description="Helical" evidence="6">
    <location>
        <begin position="449"/>
        <end position="469"/>
    </location>
</feature>
<comment type="caution">
    <text evidence="7">The sequence shown here is derived from an EMBL/GenBank/DDBJ whole genome shotgun (WGS) entry which is preliminary data.</text>
</comment>
<dbReference type="SUPFAM" id="SSF103473">
    <property type="entry name" value="MFS general substrate transporter"/>
    <property type="match status" value="1"/>
</dbReference>
<keyword evidence="2" id="KW-0813">Transport</keyword>
<dbReference type="AlphaFoldDB" id="A0A7W7NTP7"/>
<gene>
    <name evidence="7" type="ORF">HNP52_003289</name>
</gene>
<feature type="transmembrane region" description="Helical" evidence="6">
    <location>
        <begin position="348"/>
        <end position="366"/>
    </location>
</feature>
<feature type="transmembrane region" description="Helical" evidence="6">
    <location>
        <begin position="373"/>
        <end position="394"/>
    </location>
</feature>
<keyword evidence="8" id="KW-1185">Reference proteome</keyword>
<evidence type="ECO:0000313" key="7">
    <source>
        <dbReference type="EMBL" id="MBB4840197.1"/>
    </source>
</evidence>
<evidence type="ECO:0000256" key="1">
    <source>
        <dbReference type="ARBA" id="ARBA00004141"/>
    </source>
</evidence>
<name>A0A7W7NTP7_9SPHN</name>
<organism evidence="7 8">
    <name type="scientific">Sphingomonas kyeonggiensis</name>
    <dbReference type="NCBI Taxonomy" id="1268553"/>
    <lineage>
        <taxon>Bacteria</taxon>
        <taxon>Pseudomonadati</taxon>
        <taxon>Pseudomonadota</taxon>
        <taxon>Alphaproteobacteria</taxon>
        <taxon>Sphingomonadales</taxon>
        <taxon>Sphingomonadaceae</taxon>
        <taxon>Sphingomonas</taxon>
    </lineage>
</organism>
<feature type="transmembrane region" description="Helical" evidence="6">
    <location>
        <begin position="215"/>
        <end position="239"/>
    </location>
</feature>
<keyword evidence="5 6" id="KW-0472">Membrane</keyword>
<evidence type="ECO:0000256" key="3">
    <source>
        <dbReference type="ARBA" id="ARBA00022692"/>
    </source>
</evidence>
<dbReference type="EMBL" id="JACHLN010000003">
    <property type="protein sequence ID" value="MBB4840197.1"/>
    <property type="molecule type" value="Genomic_DNA"/>
</dbReference>